<dbReference type="PANTHER" id="PTHR42852">
    <property type="entry name" value="THIOL:DISULFIDE INTERCHANGE PROTEIN DSBE"/>
    <property type="match status" value="1"/>
</dbReference>
<evidence type="ECO:0000313" key="6">
    <source>
        <dbReference type="EMBL" id="CAB4659809.1"/>
    </source>
</evidence>
<dbReference type="InterPro" id="IPR013740">
    <property type="entry name" value="Redoxin"/>
</dbReference>
<gene>
    <name evidence="6" type="ORF">UFOPK2289_00422</name>
    <name evidence="7" type="ORF">UFOPK2822_00163</name>
    <name evidence="8" type="ORF">UFOPK3346_00685</name>
    <name evidence="9" type="ORF">UFOPK3670_00634</name>
    <name evidence="10" type="ORF">UFOPK4308_00700</name>
</gene>
<accession>A0A6J7D6S7</accession>
<dbReference type="EMBL" id="CAEZWT010000007">
    <property type="protein sequence ID" value="CAB4659809.1"/>
    <property type="molecule type" value="Genomic_DNA"/>
</dbReference>
<dbReference type="Pfam" id="PF08534">
    <property type="entry name" value="Redoxin"/>
    <property type="match status" value="1"/>
</dbReference>
<evidence type="ECO:0000313" key="10">
    <source>
        <dbReference type="EMBL" id="CAB5057080.1"/>
    </source>
</evidence>
<proteinExistence type="predicted"/>
<dbReference type="InterPro" id="IPR017937">
    <property type="entry name" value="Thioredoxin_CS"/>
</dbReference>
<comment type="subcellular location">
    <subcellularLocation>
        <location evidence="1">Cell envelope</location>
    </subcellularLocation>
</comment>
<evidence type="ECO:0000313" key="9">
    <source>
        <dbReference type="EMBL" id="CAB4920539.1"/>
    </source>
</evidence>
<organism evidence="8">
    <name type="scientific">freshwater metagenome</name>
    <dbReference type="NCBI Taxonomy" id="449393"/>
    <lineage>
        <taxon>unclassified sequences</taxon>
        <taxon>metagenomes</taxon>
        <taxon>ecological metagenomes</taxon>
    </lineage>
</organism>
<evidence type="ECO:0000256" key="3">
    <source>
        <dbReference type="ARBA" id="ARBA00023157"/>
    </source>
</evidence>
<evidence type="ECO:0000313" key="8">
    <source>
        <dbReference type="EMBL" id="CAB4864828.1"/>
    </source>
</evidence>
<dbReference type="EMBL" id="CAFBMV010000004">
    <property type="protein sequence ID" value="CAB4920539.1"/>
    <property type="molecule type" value="Genomic_DNA"/>
</dbReference>
<dbReference type="InterPro" id="IPR050553">
    <property type="entry name" value="Thioredoxin_ResA/DsbE_sf"/>
</dbReference>
<protein>
    <submittedName>
        <fullName evidence="8">Unannotated protein</fullName>
    </submittedName>
</protein>
<dbReference type="InterPro" id="IPR036249">
    <property type="entry name" value="Thioredoxin-like_sf"/>
</dbReference>
<dbReference type="CDD" id="cd02966">
    <property type="entry name" value="TlpA_like_family"/>
    <property type="match status" value="1"/>
</dbReference>
<dbReference type="PANTHER" id="PTHR42852:SF6">
    <property type="entry name" value="THIOL:DISULFIDE INTERCHANGE PROTEIN DSBE"/>
    <property type="match status" value="1"/>
</dbReference>
<dbReference type="AlphaFoldDB" id="A0A6J7D6S7"/>
<sequence>MILTSKLSVLSIAAILLLVGCGGGSSTDGAESFIAGNGTVTFLKAETRFPAPAISGEGIDGNMIRAQEGKIKVINVWASWCAPCRAEAPTLQALSKKYSDVSFVGILTRDNVATAKAFIKRFEITYPTLVDDRILLDFHDSLLANAIPSTLLVDKKGRVAARISGEITVASLTDLIDRLVAE</sequence>
<evidence type="ECO:0000313" key="7">
    <source>
        <dbReference type="EMBL" id="CAB4740723.1"/>
    </source>
</evidence>
<dbReference type="PROSITE" id="PS00194">
    <property type="entry name" value="THIOREDOXIN_1"/>
    <property type="match status" value="1"/>
</dbReference>
<dbReference type="GO" id="GO:0030313">
    <property type="term" value="C:cell envelope"/>
    <property type="evidence" value="ECO:0007669"/>
    <property type="project" value="UniProtKB-SubCell"/>
</dbReference>
<evidence type="ECO:0000256" key="4">
    <source>
        <dbReference type="ARBA" id="ARBA00023284"/>
    </source>
</evidence>
<dbReference type="EMBL" id="CAFBLE010000004">
    <property type="protein sequence ID" value="CAB4864828.1"/>
    <property type="molecule type" value="Genomic_DNA"/>
</dbReference>
<evidence type="ECO:0000256" key="2">
    <source>
        <dbReference type="ARBA" id="ARBA00022748"/>
    </source>
</evidence>
<dbReference type="GO" id="GO:0017004">
    <property type="term" value="P:cytochrome complex assembly"/>
    <property type="evidence" value="ECO:0007669"/>
    <property type="project" value="UniProtKB-KW"/>
</dbReference>
<keyword evidence="4" id="KW-0676">Redox-active center</keyword>
<evidence type="ECO:0000259" key="5">
    <source>
        <dbReference type="PROSITE" id="PS51352"/>
    </source>
</evidence>
<dbReference type="EMBL" id="CAFBQL010000004">
    <property type="protein sequence ID" value="CAB5057080.1"/>
    <property type="molecule type" value="Genomic_DNA"/>
</dbReference>
<dbReference type="PROSITE" id="PS51257">
    <property type="entry name" value="PROKAR_LIPOPROTEIN"/>
    <property type="match status" value="1"/>
</dbReference>
<dbReference type="InterPro" id="IPR013766">
    <property type="entry name" value="Thioredoxin_domain"/>
</dbReference>
<dbReference type="GO" id="GO:0016491">
    <property type="term" value="F:oxidoreductase activity"/>
    <property type="evidence" value="ECO:0007669"/>
    <property type="project" value="InterPro"/>
</dbReference>
<dbReference type="SUPFAM" id="SSF52833">
    <property type="entry name" value="Thioredoxin-like"/>
    <property type="match status" value="1"/>
</dbReference>
<name>A0A6J7D6S7_9ZZZZ</name>
<evidence type="ECO:0000256" key="1">
    <source>
        <dbReference type="ARBA" id="ARBA00004196"/>
    </source>
</evidence>
<reference evidence="8" key="1">
    <citation type="submission" date="2020-05" db="EMBL/GenBank/DDBJ databases">
        <authorList>
            <person name="Chiriac C."/>
            <person name="Salcher M."/>
            <person name="Ghai R."/>
            <person name="Kavagutti S V."/>
        </authorList>
    </citation>
    <scope>NUCLEOTIDE SEQUENCE</scope>
</reference>
<keyword evidence="2" id="KW-0201">Cytochrome c-type biogenesis</keyword>
<keyword evidence="3" id="KW-1015">Disulfide bond</keyword>
<dbReference type="EMBL" id="CAEZZC010000002">
    <property type="protein sequence ID" value="CAB4740723.1"/>
    <property type="molecule type" value="Genomic_DNA"/>
</dbReference>
<feature type="domain" description="Thioredoxin" evidence="5">
    <location>
        <begin position="45"/>
        <end position="181"/>
    </location>
</feature>
<dbReference type="PROSITE" id="PS51352">
    <property type="entry name" value="THIOREDOXIN_2"/>
    <property type="match status" value="1"/>
</dbReference>
<dbReference type="Gene3D" id="3.40.30.10">
    <property type="entry name" value="Glutaredoxin"/>
    <property type="match status" value="1"/>
</dbReference>